<dbReference type="SMART" id="SM00525">
    <property type="entry name" value="FES"/>
    <property type="match status" value="1"/>
</dbReference>
<gene>
    <name evidence="12 14" type="primary">nth</name>
    <name evidence="14" type="ORF">HXL70_00825</name>
</gene>
<evidence type="ECO:0000313" key="14">
    <source>
        <dbReference type="EMBL" id="MBF1128581.1"/>
    </source>
</evidence>
<dbReference type="GO" id="GO:0019104">
    <property type="term" value="F:DNA N-glycosylase activity"/>
    <property type="evidence" value="ECO:0007669"/>
    <property type="project" value="UniProtKB-UniRule"/>
</dbReference>
<dbReference type="GO" id="GO:0006285">
    <property type="term" value="P:base-excision repair, AP site formation"/>
    <property type="evidence" value="ECO:0007669"/>
    <property type="project" value="TreeGrafter"/>
</dbReference>
<evidence type="ECO:0000256" key="3">
    <source>
        <dbReference type="ARBA" id="ARBA00022723"/>
    </source>
</evidence>
<dbReference type="PROSITE" id="PS01155">
    <property type="entry name" value="ENDONUCLEASE_III_2"/>
    <property type="match status" value="1"/>
</dbReference>
<dbReference type="RefSeq" id="WP_276638357.1">
    <property type="nucleotide sequence ID" value="NZ_CAUHER010000001.1"/>
</dbReference>
<evidence type="ECO:0000256" key="8">
    <source>
        <dbReference type="ARBA" id="ARBA00023125"/>
    </source>
</evidence>
<keyword evidence="2 12" id="KW-0004">4Fe-4S</keyword>
<evidence type="ECO:0000256" key="2">
    <source>
        <dbReference type="ARBA" id="ARBA00022485"/>
    </source>
</evidence>
<keyword evidence="11 12" id="KW-0326">Glycosidase</keyword>
<comment type="function">
    <text evidence="12">DNA repair enzyme that has both DNA N-glycosylase activity and AP-lyase activity. The DNA N-glycosylase activity releases various damaged pyrimidines from DNA by cleaving the N-glycosidic bond, leaving an AP (apurinic/apyrimidinic) site. The AP-lyase activity cleaves the phosphodiester bond 3' to the AP site by a beta-elimination, leaving a 3'-terminal unsaturated sugar and a product with a terminal 5'-phosphate.</text>
</comment>
<dbReference type="InterPro" id="IPR003651">
    <property type="entry name" value="Endonuclease3_FeS-loop_motif"/>
</dbReference>
<evidence type="ECO:0000256" key="4">
    <source>
        <dbReference type="ARBA" id="ARBA00022763"/>
    </source>
</evidence>
<comment type="similarity">
    <text evidence="1 12">Belongs to the Nth/MutY family.</text>
</comment>
<protein>
    <recommendedName>
        <fullName evidence="12">Endonuclease III</fullName>
        <ecNumber evidence="12">4.2.99.18</ecNumber>
    </recommendedName>
    <alternativeName>
        <fullName evidence="12">DNA-(apurinic or apyrimidinic site) lyase</fullName>
    </alternativeName>
</protein>
<evidence type="ECO:0000256" key="9">
    <source>
        <dbReference type="ARBA" id="ARBA00023204"/>
    </source>
</evidence>
<name>A0A930FNM3_9FIRM</name>
<dbReference type="AlphaFoldDB" id="A0A930FNM3"/>
<dbReference type="Pfam" id="PF00730">
    <property type="entry name" value="HhH-GPD"/>
    <property type="match status" value="1"/>
</dbReference>
<organism evidence="14 15">
    <name type="scientific">Dialister invisus</name>
    <dbReference type="NCBI Taxonomy" id="218538"/>
    <lineage>
        <taxon>Bacteria</taxon>
        <taxon>Bacillati</taxon>
        <taxon>Bacillota</taxon>
        <taxon>Negativicutes</taxon>
        <taxon>Veillonellales</taxon>
        <taxon>Veillonellaceae</taxon>
        <taxon>Dialister</taxon>
    </lineage>
</organism>
<comment type="catalytic activity">
    <reaction evidence="12">
        <text>2'-deoxyribonucleotide-(2'-deoxyribose 5'-phosphate)-2'-deoxyribonucleotide-DNA = a 3'-end 2'-deoxyribonucleotide-(2,3-dehydro-2,3-deoxyribose 5'-phosphate)-DNA + a 5'-end 5'-phospho-2'-deoxyribonucleoside-DNA + H(+)</text>
        <dbReference type="Rhea" id="RHEA:66592"/>
        <dbReference type="Rhea" id="RHEA-COMP:13180"/>
        <dbReference type="Rhea" id="RHEA-COMP:16897"/>
        <dbReference type="Rhea" id="RHEA-COMP:17067"/>
        <dbReference type="ChEBI" id="CHEBI:15378"/>
        <dbReference type="ChEBI" id="CHEBI:136412"/>
        <dbReference type="ChEBI" id="CHEBI:157695"/>
        <dbReference type="ChEBI" id="CHEBI:167181"/>
        <dbReference type="EC" id="4.2.99.18"/>
    </reaction>
</comment>
<dbReference type="GO" id="GO:0140078">
    <property type="term" value="F:class I DNA-(apurinic or apyrimidinic site) endonuclease activity"/>
    <property type="evidence" value="ECO:0007669"/>
    <property type="project" value="UniProtKB-EC"/>
</dbReference>
<sequence length="219" mass="24615">MRVTKAVKAEQLRRLADVYKNEGTMLTYGSPFTLLVAVILSAQCTDKRVNIITNRIFPKLGTPEKMGALSQAELEKEIHDCGLYRAKAKNLLGMCHMLISRYGGKVPEDFDELVKLPGVGRKTANVVRSVAFGYPAIAVDTHVFRVSNRLKLSVGDTPDQVEEGLKQVIPMRNWSNAHHWLIWHGRRVCHARRPSCETCFLADVCPSCSVKVEAWKPRK</sequence>
<dbReference type="GO" id="GO:0051539">
    <property type="term" value="F:4 iron, 4 sulfur cluster binding"/>
    <property type="evidence" value="ECO:0007669"/>
    <property type="project" value="UniProtKB-UniRule"/>
</dbReference>
<keyword evidence="8 12" id="KW-0238">DNA-binding</keyword>
<evidence type="ECO:0000256" key="10">
    <source>
        <dbReference type="ARBA" id="ARBA00023239"/>
    </source>
</evidence>
<feature type="binding site" evidence="12">
    <location>
        <position position="196"/>
    </location>
    <ligand>
        <name>[4Fe-4S] cluster</name>
        <dbReference type="ChEBI" id="CHEBI:49883"/>
    </ligand>
</feature>
<keyword evidence="10 12" id="KW-0456">Lyase</keyword>
<keyword evidence="7 12" id="KW-0411">Iron-sulfur</keyword>
<dbReference type="PANTHER" id="PTHR10359">
    <property type="entry name" value="A/G-SPECIFIC ADENINE GLYCOSYLASE/ENDONUCLEASE III"/>
    <property type="match status" value="1"/>
</dbReference>
<dbReference type="InterPro" id="IPR005759">
    <property type="entry name" value="Nth"/>
</dbReference>
<dbReference type="CDD" id="cd00056">
    <property type="entry name" value="ENDO3c"/>
    <property type="match status" value="1"/>
</dbReference>
<evidence type="ECO:0000256" key="5">
    <source>
        <dbReference type="ARBA" id="ARBA00022801"/>
    </source>
</evidence>
<dbReference type="EC" id="4.2.99.18" evidence="12"/>
<proteinExistence type="inferred from homology"/>
<dbReference type="PIRSF" id="PIRSF001435">
    <property type="entry name" value="Nth"/>
    <property type="match status" value="1"/>
</dbReference>
<keyword evidence="6 12" id="KW-0408">Iron</keyword>
<dbReference type="Proteomes" id="UP000757890">
    <property type="component" value="Unassembled WGS sequence"/>
</dbReference>
<dbReference type="InterPro" id="IPR003265">
    <property type="entry name" value="HhH-GPD_domain"/>
</dbReference>
<dbReference type="SMART" id="SM00478">
    <property type="entry name" value="ENDO3c"/>
    <property type="match status" value="1"/>
</dbReference>
<dbReference type="NCBIfam" id="TIGR01083">
    <property type="entry name" value="nth"/>
    <property type="match status" value="1"/>
</dbReference>
<dbReference type="GO" id="GO:0046872">
    <property type="term" value="F:metal ion binding"/>
    <property type="evidence" value="ECO:0007669"/>
    <property type="project" value="UniProtKB-KW"/>
</dbReference>
<evidence type="ECO:0000256" key="11">
    <source>
        <dbReference type="ARBA" id="ARBA00023295"/>
    </source>
</evidence>
<dbReference type="Pfam" id="PF00633">
    <property type="entry name" value="HHH"/>
    <property type="match status" value="1"/>
</dbReference>
<dbReference type="FunFam" id="1.10.1670.10:FF:000001">
    <property type="entry name" value="Endonuclease III"/>
    <property type="match status" value="1"/>
</dbReference>
<feature type="domain" description="HhH-GPD" evidence="13">
    <location>
        <begin position="40"/>
        <end position="187"/>
    </location>
</feature>
<keyword evidence="4 12" id="KW-0227">DNA damage</keyword>
<feature type="binding site" evidence="12">
    <location>
        <position position="205"/>
    </location>
    <ligand>
        <name>[4Fe-4S] cluster</name>
        <dbReference type="ChEBI" id="CHEBI:49883"/>
    </ligand>
</feature>
<keyword evidence="14" id="KW-0255">Endonuclease</keyword>
<feature type="binding site" evidence="12">
    <location>
        <position position="189"/>
    </location>
    <ligand>
        <name>[4Fe-4S] cluster</name>
        <dbReference type="ChEBI" id="CHEBI:49883"/>
    </ligand>
</feature>
<comment type="cofactor">
    <cofactor evidence="12">
        <name>[4Fe-4S] cluster</name>
        <dbReference type="ChEBI" id="CHEBI:49883"/>
    </cofactor>
    <text evidence="12">Binds 1 [4Fe-4S] cluster.</text>
</comment>
<evidence type="ECO:0000259" key="13">
    <source>
        <dbReference type="SMART" id="SM00478"/>
    </source>
</evidence>
<dbReference type="InterPro" id="IPR004036">
    <property type="entry name" value="Endonuclease-III-like_CS2"/>
</dbReference>
<accession>A0A930FNM3</accession>
<keyword evidence="3 12" id="KW-0479">Metal-binding</keyword>
<evidence type="ECO:0000256" key="7">
    <source>
        <dbReference type="ARBA" id="ARBA00023014"/>
    </source>
</evidence>
<dbReference type="InterPro" id="IPR011257">
    <property type="entry name" value="DNA_glycosylase"/>
</dbReference>
<keyword evidence="5 12" id="KW-0378">Hydrolase</keyword>
<dbReference type="FunFam" id="1.10.340.30:FF:000001">
    <property type="entry name" value="Endonuclease III"/>
    <property type="match status" value="1"/>
</dbReference>
<dbReference type="HAMAP" id="MF_00942">
    <property type="entry name" value="Nth"/>
    <property type="match status" value="1"/>
</dbReference>
<evidence type="ECO:0000256" key="6">
    <source>
        <dbReference type="ARBA" id="ARBA00023004"/>
    </source>
</evidence>
<dbReference type="Gene3D" id="1.10.1670.10">
    <property type="entry name" value="Helix-hairpin-Helix base-excision DNA repair enzymes (C-terminal)"/>
    <property type="match status" value="1"/>
</dbReference>
<reference evidence="14" key="1">
    <citation type="submission" date="2020-04" db="EMBL/GenBank/DDBJ databases">
        <title>Deep metagenomics examines the oral microbiome during advanced dental caries in children, revealing novel taxa and co-occurrences with host molecules.</title>
        <authorList>
            <person name="Baker J.L."/>
            <person name="Morton J.T."/>
            <person name="Dinis M."/>
            <person name="Alvarez R."/>
            <person name="Tran N.C."/>
            <person name="Knight R."/>
            <person name="Edlund A."/>
        </authorList>
    </citation>
    <scope>NUCLEOTIDE SEQUENCE</scope>
    <source>
        <strain evidence="14">JCVI_32_bin.14</strain>
    </source>
</reference>
<dbReference type="PANTHER" id="PTHR10359:SF18">
    <property type="entry name" value="ENDONUCLEASE III"/>
    <property type="match status" value="1"/>
</dbReference>
<dbReference type="EMBL" id="JABZMK010000001">
    <property type="protein sequence ID" value="MBF1128581.1"/>
    <property type="molecule type" value="Genomic_DNA"/>
</dbReference>
<evidence type="ECO:0000313" key="15">
    <source>
        <dbReference type="Proteomes" id="UP000757890"/>
    </source>
</evidence>
<dbReference type="Gene3D" id="1.10.340.30">
    <property type="entry name" value="Hypothetical protein, domain 2"/>
    <property type="match status" value="1"/>
</dbReference>
<dbReference type="InterPro" id="IPR000445">
    <property type="entry name" value="HhH_motif"/>
</dbReference>
<keyword evidence="14" id="KW-0540">Nuclease</keyword>
<evidence type="ECO:0000256" key="1">
    <source>
        <dbReference type="ARBA" id="ARBA00008343"/>
    </source>
</evidence>
<dbReference type="Pfam" id="PF10576">
    <property type="entry name" value="EndIII_4Fe-2S"/>
    <property type="match status" value="1"/>
</dbReference>
<dbReference type="GO" id="GO:0003677">
    <property type="term" value="F:DNA binding"/>
    <property type="evidence" value="ECO:0007669"/>
    <property type="project" value="UniProtKB-UniRule"/>
</dbReference>
<feature type="binding site" evidence="12">
    <location>
        <position position="199"/>
    </location>
    <ligand>
        <name>[4Fe-4S] cluster</name>
        <dbReference type="ChEBI" id="CHEBI:49883"/>
    </ligand>
</feature>
<dbReference type="InterPro" id="IPR023170">
    <property type="entry name" value="HhH_base_excis_C"/>
</dbReference>
<comment type="caution">
    <text evidence="14">The sequence shown here is derived from an EMBL/GenBank/DDBJ whole genome shotgun (WGS) entry which is preliminary data.</text>
</comment>
<keyword evidence="9 12" id="KW-0234">DNA repair</keyword>
<evidence type="ECO:0000256" key="12">
    <source>
        <dbReference type="HAMAP-Rule" id="MF_00942"/>
    </source>
</evidence>
<dbReference type="SUPFAM" id="SSF48150">
    <property type="entry name" value="DNA-glycosylase"/>
    <property type="match status" value="1"/>
</dbReference>